<accession>A0A7W9B4Q1</accession>
<name>A0A7W9B4Q1_9SPHN</name>
<dbReference type="InterPro" id="IPR007138">
    <property type="entry name" value="ABM_dom"/>
</dbReference>
<keyword evidence="2" id="KW-0560">Oxidoreductase</keyword>
<dbReference type="Proteomes" id="UP000537161">
    <property type="component" value="Unassembled WGS sequence"/>
</dbReference>
<dbReference type="InterPro" id="IPR011008">
    <property type="entry name" value="Dimeric_a/b-barrel"/>
</dbReference>
<dbReference type="Gene3D" id="3.30.70.100">
    <property type="match status" value="1"/>
</dbReference>
<organism evidence="2 3">
    <name type="scientific">Sphingopyxis panaciterrulae</name>
    <dbReference type="NCBI Taxonomy" id="462372"/>
    <lineage>
        <taxon>Bacteria</taxon>
        <taxon>Pseudomonadati</taxon>
        <taxon>Pseudomonadota</taxon>
        <taxon>Alphaproteobacteria</taxon>
        <taxon>Sphingomonadales</taxon>
        <taxon>Sphingomonadaceae</taxon>
        <taxon>Sphingopyxis</taxon>
    </lineage>
</organism>
<comment type="caution">
    <text evidence="2">The sequence shown here is derived from an EMBL/GenBank/DDBJ whole genome shotgun (WGS) entry which is preliminary data.</text>
</comment>
<dbReference type="SUPFAM" id="SSF54909">
    <property type="entry name" value="Dimeric alpha+beta barrel"/>
    <property type="match status" value="1"/>
</dbReference>
<dbReference type="PROSITE" id="PS51725">
    <property type="entry name" value="ABM"/>
    <property type="match status" value="1"/>
</dbReference>
<feature type="domain" description="ABM" evidence="1">
    <location>
        <begin position="2"/>
        <end position="92"/>
    </location>
</feature>
<dbReference type="AlphaFoldDB" id="A0A7W9B4Q1"/>
<sequence length="98" mass="10368">MATEIARIDVAPGDAEAFVAAAGQAVALFQGAPGCSAMRLQRSHEVEGRFWLIVEWQDVAAHEAFRASSAFAQWRGLVGPYFAAPPAVEHGLPTGVGF</sequence>
<gene>
    <name evidence="2" type="ORF">FHR21_001254</name>
</gene>
<keyword evidence="3" id="KW-1185">Reference proteome</keyword>
<reference evidence="2 3" key="1">
    <citation type="submission" date="2020-08" db="EMBL/GenBank/DDBJ databases">
        <title>Genomic Encyclopedia of Type Strains, Phase IV (KMG-IV): sequencing the most valuable type-strain genomes for metagenomic binning, comparative biology and taxonomic classification.</title>
        <authorList>
            <person name="Goeker M."/>
        </authorList>
    </citation>
    <scope>NUCLEOTIDE SEQUENCE [LARGE SCALE GENOMIC DNA]</scope>
    <source>
        <strain evidence="2 3">DSM 27163</strain>
    </source>
</reference>
<protein>
    <submittedName>
        <fullName evidence="2">Quinol monooxygenase YgiN</fullName>
    </submittedName>
</protein>
<evidence type="ECO:0000313" key="3">
    <source>
        <dbReference type="Proteomes" id="UP000537161"/>
    </source>
</evidence>
<proteinExistence type="predicted"/>
<dbReference type="RefSeq" id="WP_184096316.1">
    <property type="nucleotide sequence ID" value="NZ_JACIJH010000002.1"/>
</dbReference>
<dbReference type="GO" id="GO:0004497">
    <property type="term" value="F:monooxygenase activity"/>
    <property type="evidence" value="ECO:0007669"/>
    <property type="project" value="UniProtKB-KW"/>
</dbReference>
<dbReference type="EMBL" id="JACIJH010000002">
    <property type="protein sequence ID" value="MBB5705921.1"/>
    <property type="molecule type" value="Genomic_DNA"/>
</dbReference>
<evidence type="ECO:0000313" key="2">
    <source>
        <dbReference type="EMBL" id="MBB5705921.1"/>
    </source>
</evidence>
<dbReference type="Pfam" id="PF03992">
    <property type="entry name" value="ABM"/>
    <property type="match status" value="1"/>
</dbReference>
<evidence type="ECO:0000259" key="1">
    <source>
        <dbReference type="PROSITE" id="PS51725"/>
    </source>
</evidence>
<keyword evidence="2" id="KW-0503">Monooxygenase</keyword>